<reference evidence="3" key="1">
    <citation type="submission" date="2023-04" db="EMBL/GenBank/DDBJ databases">
        <title>Genomic characterization of faba bean (Vicia faba) microsymbionts in Mexican soils.</title>
        <authorList>
            <person name="Rivera Orduna F.N."/>
            <person name="Guevara-Luna J."/>
            <person name="Yan J."/>
            <person name="Arroyo-Herrera I."/>
            <person name="Li Y."/>
            <person name="Vasquez-Murrieta M.S."/>
            <person name="Wang E.T."/>
        </authorList>
    </citation>
    <scope>NUCLEOTIDE SEQUENCE</scope>
    <source>
        <strain evidence="3">CH26</strain>
    </source>
</reference>
<evidence type="ECO:0000313" key="3">
    <source>
        <dbReference type="EMBL" id="MDR9778087.1"/>
    </source>
</evidence>
<feature type="non-terminal residue" evidence="3">
    <location>
        <position position="1"/>
    </location>
</feature>
<comment type="caution">
    <text evidence="3">The sequence shown here is derived from an EMBL/GenBank/DDBJ whole genome shotgun (WGS) entry which is preliminary data.</text>
</comment>
<proteinExistence type="predicted"/>
<evidence type="ECO:0000256" key="1">
    <source>
        <dbReference type="SAM" id="MobiDB-lite"/>
    </source>
</evidence>
<protein>
    <submittedName>
        <fullName evidence="3">Uncharacterized protein</fullName>
    </submittedName>
</protein>
<dbReference type="Proteomes" id="UP001268610">
    <property type="component" value="Unassembled WGS sequence"/>
</dbReference>
<gene>
    <name evidence="3" type="ORF">RJJ65_36745</name>
</gene>
<dbReference type="EMBL" id="JAVLSF010000455">
    <property type="protein sequence ID" value="MDR9778087.1"/>
    <property type="molecule type" value="Genomic_DNA"/>
</dbReference>
<organism evidence="3 4">
    <name type="scientific">Rhizobium hidalgonense</name>
    <dbReference type="NCBI Taxonomy" id="1538159"/>
    <lineage>
        <taxon>Bacteria</taxon>
        <taxon>Pseudomonadati</taxon>
        <taxon>Pseudomonadota</taxon>
        <taxon>Alphaproteobacteria</taxon>
        <taxon>Hyphomicrobiales</taxon>
        <taxon>Rhizobiaceae</taxon>
        <taxon>Rhizobium/Agrobacterium group</taxon>
        <taxon>Rhizobium</taxon>
    </lineage>
</organism>
<dbReference type="RefSeq" id="WP_310866217.1">
    <property type="nucleotide sequence ID" value="NZ_JAVLSF010000455.1"/>
</dbReference>
<accession>A0AAJ2GY74</accession>
<keyword evidence="2" id="KW-0732">Signal</keyword>
<sequence>SKHSCNIKKPSNALIILSVVSIWLTVSSGTFAAEKLNDKELRHATETNTSLVSVRDVLDCPKDMPEADCNRLQYENYANQVDRSYDEFLKTQTTNPLRNRVIKQPLLTQPLEKPNTPQEPRPTINDLNNQLKSVINTAP</sequence>
<feature type="chain" id="PRO_5042496265" evidence="2">
    <location>
        <begin position="33"/>
        <end position="139"/>
    </location>
</feature>
<name>A0AAJ2GY74_9HYPH</name>
<evidence type="ECO:0000256" key="2">
    <source>
        <dbReference type="SAM" id="SignalP"/>
    </source>
</evidence>
<feature type="signal peptide" evidence="2">
    <location>
        <begin position="1"/>
        <end position="32"/>
    </location>
</feature>
<dbReference type="AlphaFoldDB" id="A0AAJ2GY74"/>
<feature type="region of interest" description="Disordered" evidence="1">
    <location>
        <begin position="100"/>
        <end position="139"/>
    </location>
</feature>
<evidence type="ECO:0000313" key="4">
    <source>
        <dbReference type="Proteomes" id="UP001268610"/>
    </source>
</evidence>
<feature type="compositionally biased region" description="Polar residues" evidence="1">
    <location>
        <begin position="125"/>
        <end position="139"/>
    </location>
</feature>